<proteinExistence type="inferred from homology"/>
<dbReference type="RefSeq" id="WP_169159966.1">
    <property type="nucleotide sequence ID" value="NZ_JABBFW010000005.1"/>
</dbReference>
<dbReference type="EMBL" id="JABBFW010000005">
    <property type="protein sequence ID" value="NML15047.1"/>
    <property type="molecule type" value="Genomic_DNA"/>
</dbReference>
<evidence type="ECO:0000259" key="8">
    <source>
        <dbReference type="Pfam" id="PF11967"/>
    </source>
</evidence>
<comment type="function">
    <text evidence="7">Involved in DNA repair and RecF pathway recombination.</text>
</comment>
<dbReference type="PANTHER" id="PTHR33991:SF1">
    <property type="entry name" value="DNA REPAIR PROTEIN RECO"/>
    <property type="match status" value="1"/>
</dbReference>
<evidence type="ECO:0000256" key="5">
    <source>
        <dbReference type="ARBA" id="ARBA00023204"/>
    </source>
</evidence>
<dbReference type="Pfam" id="PF11967">
    <property type="entry name" value="RecO_N"/>
    <property type="match status" value="1"/>
</dbReference>
<dbReference type="InterPro" id="IPR003717">
    <property type="entry name" value="RecO"/>
</dbReference>
<dbReference type="Gene3D" id="2.40.50.140">
    <property type="entry name" value="Nucleic acid-binding proteins"/>
    <property type="match status" value="1"/>
</dbReference>
<keyword evidence="10" id="KW-1185">Reference proteome</keyword>
<evidence type="ECO:0000256" key="1">
    <source>
        <dbReference type="ARBA" id="ARBA00007452"/>
    </source>
</evidence>
<sequence>MKGKAPPQAAYVLHRWDWSESSLVLDLFTREHGRVAVVAKGAKRPYSQLRPVLLPFQRLNVHLGRSAEAEVQLLRGADWAGGAPMLSGEALFSGFYLNELLMKLLARQDPHPALFDAYADTLPALAGGNELRAQAALRAFELLLLRSTGLLPDLAHVTLRLEATEPRARYALRAESGLVDAAGAESALSGQAWAALQAALDAGNLGALQAACLAALQTLRPQLRSLLHYHLGSPLLRTREVMRDLQRLIDVPASPP</sequence>
<dbReference type="AlphaFoldDB" id="A0A848F4R0"/>
<evidence type="ECO:0000256" key="2">
    <source>
        <dbReference type="ARBA" id="ARBA00021310"/>
    </source>
</evidence>
<dbReference type="SUPFAM" id="SSF50249">
    <property type="entry name" value="Nucleic acid-binding proteins"/>
    <property type="match status" value="1"/>
</dbReference>
<keyword evidence="4 7" id="KW-0233">DNA recombination</keyword>
<organism evidence="9 10">
    <name type="scientific">Azohydromonas caseinilytica</name>
    <dbReference type="NCBI Taxonomy" id="2728836"/>
    <lineage>
        <taxon>Bacteria</taxon>
        <taxon>Pseudomonadati</taxon>
        <taxon>Pseudomonadota</taxon>
        <taxon>Betaproteobacteria</taxon>
        <taxon>Burkholderiales</taxon>
        <taxon>Sphaerotilaceae</taxon>
        <taxon>Azohydromonas</taxon>
    </lineage>
</organism>
<comment type="similarity">
    <text evidence="1 7">Belongs to the RecO family.</text>
</comment>
<dbReference type="InterPro" id="IPR022572">
    <property type="entry name" value="DNA_rep/recomb_RecO_N"/>
</dbReference>
<gene>
    <name evidence="7 9" type="primary">recO</name>
    <name evidence="9" type="ORF">HHL10_08665</name>
</gene>
<dbReference type="GO" id="GO:0043590">
    <property type="term" value="C:bacterial nucleoid"/>
    <property type="evidence" value="ECO:0007669"/>
    <property type="project" value="TreeGrafter"/>
</dbReference>
<dbReference type="InterPro" id="IPR012340">
    <property type="entry name" value="NA-bd_OB-fold"/>
</dbReference>
<dbReference type="GO" id="GO:0006302">
    <property type="term" value="P:double-strand break repair"/>
    <property type="evidence" value="ECO:0007669"/>
    <property type="project" value="TreeGrafter"/>
</dbReference>
<dbReference type="InterPro" id="IPR042242">
    <property type="entry name" value="RecO_C"/>
</dbReference>
<evidence type="ECO:0000313" key="10">
    <source>
        <dbReference type="Proteomes" id="UP000574067"/>
    </source>
</evidence>
<dbReference type="InterPro" id="IPR037278">
    <property type="entry name" value="ARFGAP/RecO"/>
</dbReference>
<dbReference type="Pfam" id="PF02565">
    <property type="entry name" value="RecO_C"/>
    <property type="match status" value="1"/>
</dbReference>
<dbReference type="GO" id="GO:0006310">
    <property type="term" value="P:DNA recombination"/>
    <property type="evidence" value="ECO:0007669"/>
    <property type="project" value="UniProtKB-UniRule"/>
</dbReference>
<dbReference type="Gene3D" id="1.20.1440.120">
    <property type="entry name" value="Recombination protein O, C-terminal domain"/>
    <property type="match status" value="1"/>
</dbReference>
<comment type="caution">
    <text evidence="9">The sequence shown here is derived from an EMBL/GenBank/DDBJ whole genome shotgun (WGS) entry which is preliminary data.</text>
</comment>
<evidence type="ECO:0000256" key="3">
    <source>
        <dbReference type="ARBA" id="ARBA00022763"/>
    </source>
</evidence>
<evidence type="ECO:0000256" key="4">
    <source>
        <dbReference type="ARBA" id="ARBA00023172"/>
    </source>
</evidence>
<protein>
    <recommendedName>
        <fullName evidence="2 7">DNA repair protein RecO</fullName>
    </recommendedName>
    <alternativeName>
        <fullName evidence="6 7">Recombination protein O</fullName>
    </alternativeName>
</protein>
<keyword evidence="5 7" id="KW-0234">DNA repair</keyword>
<dbReference type="NCBIfam" id="TIGR00613">
    <property type="entry name" value="reco"/>
    <property type="match status" value="1"/>
</dbReference>
<feature type="domain" description="DNA replication/recombination mediator RecO N-terminal" evidence="8">
    <location>
        <begin position="9"/>
        <end position="78"/>
    </location>
</feature>
<dbReference type="PANTHER" id="PTHR33991">
    <property type="entry name" value="DNA REPAIR PROTEIN RECO"/>
    <property type="match status" value="1"/>
</dbReference>
<evidence type="ECO:0000256" key="7">
    <source>
        <dbReference type="HAMAP-Rule" id="MF_00201"/>
    </source>
</evidence>
<dbReference type="Proteomes" id="UP000574067">
    <property type="component" value="Unassembled WGS sequence"/>
</dbReference>
<evidence type="ECO:0000256" key="6">
    <source>
        <dbReference type="ARBA" id="ARBA00033409"/>
    </source>
</evidence>
<name>A0A848F4R0_9BURK</name>
<dbReference type="HAMAP" id="MF_00201">
    <property type="entry name" value="RecO"/>
    <property type="match status" value="1"/>
</dbReference>
<evidence type="ECO:0000313" key="9">
    <source>
        <dbReference type="EMBL" id="NML15047.1"/>
    </source>
</evidence>
<dbReference type="SUPFAM" id="SSF57863">
    <property type="entry name" value="ArfGap/RecO-like zinc finger"/>
    <property type="match status" value="1"/>
</dbReference>
<reference evidence="9 10" key="1">
    <citation type="submission" date="2020-04" db="EMBL/GenBank/DDBJ databases">
        <title>Azohydromonas sp. isolated from soil.</title>
        <authorList>
            <person name="Dahal R.H."/>
        </authorList>
    </citation>
    <scope>NUCLEOTIDE SEQUENCE [LARGE SCALE GENOMIC DNA]</scope>
    <source>
        <strain evidence="9 10">G-1-1-14</strain>
    </source>
</reference>
<keyword evidence="3 7" id="KW-0227">DNA damage</keyword>
<accession>A0A848F4R0</accession>